<dbReference type="RefSeq" id="WP_129462486.1">
    <property type="nucleotide sequence ID" value="NZ_SBKN01000012.1"/>
</dbReference>
<keyword evidence="3" id="KW-1185">Reference proteome</keyword>
<dbReference type="PANTHER" id="PTHR30373:SF2">
    <property type="entry name" value="UPF0603 PROTEIN YGCG"/>
    <property type="match status" value="1"/>
</dbReference>
<evidence type="ECO:0000259" key="1">
    <source>
        <dbReference type="Pfam" id="PF04536"/>
    </source>
</evidence>
<name>A0A4Q1K4Z0_9FLAO</name>
<sequence>MNLKFIFFIFVAMNLNAQNEIIEKKDSLKEKTLEFHRENFWKYLPKPTNWTTDFENLYTDIEQTKLDSVIANFEKKAKIEIAIVTIDSLKTSKEEFDDFSLNLANKWGVGKYGKDNGILIAISKCYRRIRILNGYGIEKIISDKETKVIIENYFIPDFRREKYYEGTFKGLLEIIKMIESRGGK</sequence>
<feature type="domain" description="TPM" evidence="1">
    <location>
        <begin position="52"/>
        <end position="176"/>
    </location>
</feature>
<dbReference type="EMBL" id="SBKN01000012">
    <property type="protein sequence ID" value="RXR18876.1"/>
    <property type="molecule type" value="Genomic_DNA"/>
</dbReference>
<dbReference type="Pfam" id="PF04536">
    <property type="entry name" value="TPM_phosphatase"/>
    <property type="match status" value="1"/>
</dbReference>
<dbReference type="OrthoDB" id="9810918at2"/>
<evidence type="ECO:0000313" key="3">
    <source>
        <dbReference type="Proteomes" id="UP000289857"/>
    </source>
</evidence>
<dbReference type="PANTHER" id="PTHR30373">
    <property type="entry name" value="UPF0603 PROTEIN YGCG"/>
    <property type="match status" value="1"/>
</dbReference>
<organism evidence="2 3">
    <name type="scientific">Flavobacterium stagni</name>
    <dbReference type="NCBI Taxonomy" id="2506421"/>
    <lineage>
        <taxon>Bacteria</taxon>
        <taxon>Pseudomonadati</taxon>
        <taxon>Bacteroidota</taxon>
        <taxon>Flavobacteriia</taxon>
        <taxon>Flavobacteriales</taxon>
        <taxon>Flavobacteriaceae</taxon>
        <taxon>Flavobacterium</taxon>
    </lineage>
</organism>
<comment type="caution">
    <text evidence="2">The sequence shown here is derived from an EMBL/GenBank/DDBJ whole genome shotgun (WGS) entry which is preliminary data.</text>
</comment>
<dbReference type="Gene3D" id="3.10.310.50">
    <property type="match status" value="1"/>
</dbReference>
<evidence type="ECO:0000313" key="2">
    <source>
        <dbReference type="EMBL" id="RXR18876.1"/>
    </source>
</evidence>
<dbReference type="Proteomes" id="UP000289857">
    <property type="component" value="Unassembled WGS sequence"/>
</dbReference>
<gene>
    <name evidence="2" type="ORF">EQG61_13540</name>
</gene>
<reference evidence="3" key="1">
    <citation type="submission" date="2019-01" db="EMBL/GenBank/DDBJ databases">
        <title>Cytophagaceae bacterium strain CAR-16.</title>
        <authorList>
            <person name="Chen W.-M."/>
        </authorList>
    </citation>
    <scope>NUCLEOTIDE SEQUENCE [LARGE SCALE GENOMIC DNA]</scope>
    <source>
        <strain evidence="3">WWJ-16</strain>
    </source>
</reference>
<proteinExistence type="predicted"/>
<dbReference type="AlphaFoldDB" id="A0A4Q1K4Z0"/>
<accession>A0A4Q1K4Z0</accession>
<protein>
    <submittedName>
        <fullName evidence="2">TPM domain-containing protein</fullName>
    </submittedName>
</protein>
<dbReference type="InterPro" id="IPR007621">
    <property type="entry name" value="TPM_dom"/>
</dbReference>